<dbReference type="AlphaFoldDB" id="A0A423U866"/>
<feature type="transmembrane region" description="Helical" evidence="13">
    <location>
        <begin position="159"/>
        <end position="178"/>
    </location>
</feature>
<dbReference type="SMART" id="SM00079">
    <property type="entry name" value="PBPe"/>
    <property type="match status" value="1"/>
</dbReference>
<gene>
    <name evidence="15" type="ORF">C7M84_021956</name>
</gene>
<dbReference type="Pfam" id="PF10613">
    <property type="entry name" value="Lig_chan-Glu_bd"/>
    <property type="match status" value="1"/>
</dbReference>
<keyword evidence="5 13" id="KW-0812">Transmembrane</keyword>
<keyword evidence="7" id="KW-0406">Ion transport</keyword>
<name>A0A423U866_PENVA</name>
<evidence type="ECO:0000256" key="9">
    <source>
        <dbReference type="ARBA" id="ARBA00023170"/>
    </source>
</evidence>
<dbReference type="InterPro" id="IPR052192">
    <property type="entry name" value="Insect_Ionotropic_Sensory_Rcpt"/>
</dbReference>
<evidence type="ECO:0000256" key="5">
    <source>
        <dbReference type="ARBA" id="ARBA00022692"/>
    </source>
</evidence>
<evidence type="ECO:0000256" key="7">
    <source>
        <dbReference type="ARBA" id="ARBA00023065"/>
    </source>
</evidence>
<comment type="subcellular location">
    <subcellularLocation>
        <location evidence="1">Cell membrane</location>
        <topology evidence="1">Multi-pass membrane protein</topology>
    </subcellularLocation>
</comment>
<evidence type="ECO:0000256" key="1">
    <source>
        <dbReference type="ARBA" id="ARBA00004651"/>
    </source>
</evidence>
<comment type="similarity">
    <text evidence="2">Belongs to the glutamate-gated ion channel (TC 1.A.10.1) family.</text>
</comment>
<evidence type="ECO:0000256" key="6">
    <source>
        <dbReference type="ARBA" id="ARBA00022989"/>
    </source>
</evidence>
<dbReference type="PANTHER" id="PTHR42643:SF24">
    <property type="entry name" value="IONOTROPIC RECEPTOR 60A"/>
    <property type="match status" value="1"/>
</dbReference>
<dbReference type="PANTHER" id="PTHR42643">
    <property type="entry name" value="IONOTROPIC RECEPTOR 20A-RELATED"/>
    <property type="match status" value="1"/>
</dbReference>
<dbReference type="Proteomes" id="UP000283509">
    <property type="component" value="Unassembled WGS sequence"/>
</dbReference>
<dbReference type="GO" id="GO:0050906">
    <property type="term" value="P:detection of stimulus involved in sensory perception"/>
    <property type="evidence" value="ECO:0007669"/>
    <property type="project" value="UniProtKB-ARBA"/>
</dbReference>
<dbReference type="GO" id="GO:0005886">
    <property type="term" value="C:plasma membrane"/>
    <property type="evidence" value="ECO:0007669"/>
    <property type="project" value="UniProtKB-SubCell"/>
</dbReference>
<dbReference type="Gene3D" id="1.10.287.70">
    <property type="match status" value="1"/>
</dbReference>
<dbReference type="OrthoDB" id="6351050at2759"/>
<dbReference type="GO" id="GO:0015276">
    <property type="term" value="F:ligand-gated monoatomic ion channel activity"/>
    <property type="evidence" value="ECO:0007669"/>
    <property type="project" value="InterPro"/>
</dbReference>
<keyword evidence="12" id="KW-0407">Ion channel</keyword>
<evidence type="ECO:0000256" key="11">
    <source>
        <dbReference type="ARBA" id="ARBA00023286"/>
    </source>
</evidence>
<dbReference type="Pfam" id="PF00060">
    <property type="entry name" value="Lig_chan"/>
    <property type="match status" value="1"/>
</dbReference>
<evidence type="ECO:0000259" key="14">
    <source>
        <dbReference type="SMART" id="SM00079"/>
    </source>
</evidence>
<evidence type="ECO:0000313" key="16">
    <source>
        <dbReference type="Proteomes" id="UP000283509"/>
    </source>
</evidence>
<proteinExistence type="inferred from homology"/>
<keyword evidence="4" id="KW-1003">Cell membrane</keyword>
<feature type="domain" description="Ionotropic glutamate receptor C-terminal" evidence="14">
    <location>
        <begin position="33"/>
        <end position="389"/>
    </location>
</feature>
<dbReference type="STRING" id="6689.A0A423U866"/>
<keyword evidence="16" id="KW-1185">Reference proteome</keyword>
<evidence type="ECO:0000256" key="13">
    <source>
        <dbReference type="SAM" id="Phobius"/>
    </source>
</evidence>
<dbReference type="EMBL" id="QCYY01000486">
    <property type="protein sequence ID" value="ROT84851.1"/>
    <property type="molecule type" value="Genomic_DNA"/>
</dbReference>
<evidence type="ECO:0000313" key="15">
    <source>
        <dbReference type="EMBL" id="ROT84851.1"/>
    </source>
</evidence>
<accession>A0A423U866</accession>
<comment type="caution">
    <text evidence="15">The sequence shown here is derived from an EMBL/GenBank/DDBJ whole genome shotgun (WGS) entry which is preliminary data.</text>
</comment>
<organism evidence="15 16">
    <name type="scientific">Penaeus vannamei</name>
    <name type="common">Whiteleg shrimp</name>
    <name type="synonym">Litopenaeus vannamei</name>
    <dbReference type="NCBI Taxonomy" id="6689"/>
    <lineage>
        <taxon>Eukaryota</taxon>
        <taxon>Metazoa</taxon>
        <taxon>Ecdysozoa</taxon>
        <taxon>Arthropoda</taxon>
        <taxon>Crustacea</taxon>
        <taxon>Multicrustacea</taxon>
        <taxon>Malacostraca</taxon>
        <taxon>Eumalacostraca</taxon>
        <taxon>Eucarida</taxon>
        <taxon>Decapoda</taxon>
        <taxon>Dendrobranchiata</taxon>
        <taxon>Penaeoidea</taxon>
        <taxon>Penaeidae</taxon>
        <taxon>Penaeus</taxon>
    </lineage>
</organism>
<keyword evidence="3" id="KW-0813">Transport</keyword>
<dbReference type="InterPro" id="IPR001320">
    <property type="entry name" value="Iontro_rcpt_C"/>
</dbReference>
<evidence type="ECO:0000256" key="4">
    <source>
        <dbReference type="ARBA" id="ARBA00022475"/>
    </source>
</evidence>
<evidence type="ECO:0000256" key="10">
    <source>
        <dbReference type="ARBA" id="ARBA00023180"/>
    </source>
</evidence>
<keyword evidence="11" id="KW-1071">Ligand-gated ion channel</keyword>
<feature type="transmembrane region" description="Helical" evidence="13">
    <location>
        <begin position="416"/>
        <end position="438"/>
    </location>
</feature>
<dbReference type="Gene3D" id="3.40.190.10">
    <property type="entry name" value="Periplasmic binding protein-like II"/>
    <property type="match status" value="1"/>
</dbReference>
<dbReference type="SUPFAM" id="SSF53850">
    <property type="entry name" value="Periplasmic binding protein-like II"/>
    <property type="match status" value="1"/>
</dbReference>
<evidence type="ECO:0000256" key="2">
    <source>
        <dbReference type="ARBA" id="ARBA00008685"/>
    </source>
</evidence>
<reference evidence="15 16" key="2">
    <citation type="submission" date="2019-01" db="EMBL/GenBank/DDBJ databases">
        <title>The decoding of complex shrimp genome reveals the adaptation for benthos swimmer, frequently molting mechanism and breeding impact on genome.</title>
        <authorList>
            <person name="Sun Y."/>
            <person name="Gao Y."/>
            <person name="Yu Y."/>
        </authorList>
    </citation>
    <scope>NUCLEOTIDE SEQUENCE [LARGE SCALE GENOMIC DNA]</scope>
    <source>
        <tissue evidence="15">Muscle</tissue>
    </source>
</reference>
<evidence type="ECO:0000256" key="3">
    <source>
        <dbReference type="ARBA" id="ARBA00022448"/>
    </source>
</evidence>
<dbReference type="InterPro" id="IPR019594">
    <property type="entry name" value="Glu/Gly-bd"/>
</dbReference>
<keyword evidence="9 15" id="KW-0675">Receptor</keyword>
<evidence type="ECO:0000256" key="8">
    <source>
        <dbReference type="ARBA" id="ARBA00023136"/>
    </source>
</evidence>
<keyword evidence="8 13" id="KW-0472">Membrane</keyword>
<feature type="transmembrane region" description="Helical" evidence="13">
    <location>
        <begin position="225"/>
        <end position="246"/>
    </location>
</feature>
<reference evidence="15 16" key="1">
    <citation type="submission" date="2018-04" db="EMBL/GenBank/DDBJ databases">
        <authorList>
            <person name="Zhang X."/>
            <person name="Yuan J."/>
            <person name="Li F."/>
            <person name="Xiang J."/>
        </authorList>
    </citation>
    <scope>NUCLEOTIDE SEQUENCE [LARGE SCALE GENOMIC DNA]</scope>
    <source>
        <tissue evidence="15">Muscle</tissue>
    </source>
</reference>
<keyword evidence="6 13" id="KW-1133">Transmembrane helix</keyword>
<sequence length="448" mass="49688">MVSLSLRESLLNPRTLRELLSSPRTFKFPDDVHLRVGGENAAYASVVKDPSAKTGLALGGPLSHIIEVLAQTMNFSYSVLQSPDRSFGAKLPNGSWTGLMGLVEREEVDIGLGPLVLSESRAEAVDFVERVTNLQLRVLAGKRNPELNPWGFLHPLGPLVWLGLVAAMVCVSAASLAVGERSRRFSQRWYKRAFELFHAHLGILLRQDLPNWFSRGREMMVVGSWMLVAMVVTMGYSSTLVSLLAARNIPQPINSLRDLVDSDSVVVMKPKTAFTDFFENAPGGVYKEVGDLRHVGRVEYAVHQEHSRILDTLVRGGIHTFIEADYNSFKLMADDFRRKGRCDFYQSRDTFLASPMSLVVPRGSPLLAAINHRIRALHAAGLVNYWMEKAIADIRFCLNAPSTITVMEPLSLRVCWGMFTVWAGGLVMSFCVFVLEIAGAKISSSRHA</sequence>
<protein>
    <submittedName>
        <fullName evidence="15">Olfactory ionotropic receptor IR7</fullName>
    </submittedName>
</protein>
<keyword evidence="10" id="KW-0325">Glycoprotein</keyword>
<evidence type="ECO:0000256" key="12">
    <source>
        <dbReference type="ARBA" id="ARBA00023303"/>
    </source>
</evidence>